<accession>A0A7K3NLL1</accession>
<dbReference type="Gene3D" id="3.30.2310.20">
    <property type="entry name" value="RelE-like"/>
    <property type="match status" value="1"/>
</dbReference>
<dbReference type="PIRSF" id="PIRSF029218">
    <property type="entry name" value="ParE"/>
    <property type="match status" value="1"/>
</dbReference>
<sequence>MPQIFKSPRAKSDLIEIWDYIAEDSEVRADAFVAKIHAKFLALAKRPGVGRVRDELEKDIRSFPVGRYLIFYRPLADGIEVVRVLHASRDVDALFDESD</sequence>
<organism evidence="4 5">
    <name type="scientific">Desulfolutivibrio sulfodismutans</name>
    <dbReference type="NCBI Taxonomy" id="63561"/>
    <lineage>
        <taxon>Bacteria</taxon>
        <taxon>Pseudomonadati</taxon>
        <taxon>Thermodesulfobacteriota</taxon>
        <taxon>Desulfovibrionia</taxon>
        <taxon>Desulfovibrionales</taxon>
        <taxon>Desulfovibrionaceae</taxon>
        <taxon>Desulfolutivibrio</taxon>
    </lineage>
</organism>
<comment type="caution">
    <text evidence="4">The sequence shown here is derived from an EMBL/GenBank/DDBJ whole genome shotgun (WGS) entry which is preliminary data.</text>
</comment>
<protein>
    <recommendedName>
        <fullName evidence="3">Toxin</fullName>
    </recommendedName>
</protein>
<keyword evidence="5" id="KW-1185">Reference proteome</keyword>
<dbReference type="PANTHER" id="PTHR33755">
    <property type="entry name" value="TOXIN PARE1-RELATED"/>
    <property type="match status" value="1"/>
</dbReference>
<reference evidence="4 5" key="1">
    <citation type="submission" date="2020-02" db="EMBL/GenBank/DDBJ databases">
        <title>Comparative genomics of sulfur disproportionating microorganisms.</title>
        <authorList>
            <person name="Ward L.M."/>
            <person name="Bertran E."/>
            <person name="Johnston D.T."/>
        </authorList>
    </citation>
    <scope>NUCLEOTIDE SEQUENCE [LARGE SCALE GENOMIC DNA]</scope>
    <source>
        <strain evidence="4 5">DSM 3696</strain>
    </source>
</reference>
<dbReference type="Proteomes" id="UP000469724">
    <property type="component" value="Unassembled WGS sequence"/>
</dbReference>
<evidence type="ECO:0000313" key="5">
    <source>
        <dbReference type="Proteomes" id="UP000469724"/>
    </source>
</evidence>
<evidence type="ECO:0000256" key="1">
    <source>
        <dbReference type="ARBA" id="ARBA00006226"/>
    </source>
</evidence>
<comment type="similarity">
    <text evidence="1 3">Belongs to the RelE toxin family.</text>
</comment>
<dbReference type="Pfam" id="PF05016">
    <property type="entry name" value="ParE_toxin"/>
    <property type="match status" value="1"/>
</dbReference>
<dbReference type="PANTHER" id="PTHR33755:SF6">
    <property type="entry name" value="PLASMID STABILIZATION SYSTEM PROTEIN"/>
    <property type="match status" value="1"/>
</dbReference>
<dbReference type="RefSeq" id="WP_163302127.1">
    <property type="nucleotide sequence ID" value="NZ_JAAGRQ010000036.1"/>
</dbReference>
<evidence type="ECO:0000256" key="3">
    <source>
        <dbReference type="PIRNR" id="PIRNR029218"/>
    </source>
</evidence>
<proteinExistence type="inferred from homology"/>
<dbReference type="InterPro" id="IPR028344">
    <property type="entry name" value="ParE1/4"/>
</dbReference>
<dbReference type="InterPro" id="IPR035093">
    <property type="entry name" value="RelE/ParE_toxin_dom_sf"/>
</dbReference>
<keyword evidence="2" id="KW-1277">Toxin-antitoxin system</keyword>
<dbReference type="EMBL" id="JAAGRQ010000036">
    <property type="protein sequence ID" value="NDY57080.1"/>
    <property type="molecule type" value="Genomic_DNA"/>
</dbReference>
<name>A0A7K3NLL1_9BACT</name>
<dbReference type="InterPro" id="IPR051803">
    <property type="entry name" value="TA_system_RelE-like_toxin"/>
</dbReference>
<evidence type="ECO:0000256" key="2">
    <source>
        <dbReference type="ARBA" id="ARBA00022649"/>
    </source>
</evidence>
<dbReference type="InterPro" id="IPR007712">
    <property type="entry name" value="RelE/ParE_toxin"/>
</dbReference>
<dbReference type="AlphaFoldDB" id="A0A7K3NLL1"/>
<evidence type="ECO:0000313" key="4">
    <source>
        <dbReference type="EMBL" id="NDY57080.1"/>
    </source>
</evidence>
<gene>
    <name evidence="4" type="ORF">G3N56_10025</name>
</gene>